<name>A0ABT3PVS4_9BACT</name>
<dbReference type="PROSITE" id="PS50110">
    <property type="entry name" value="RESPONSE_REGULATORY"/>
    <property type="match status" value="1"/>
</dbReference>
<dbReference type="InterPro" id="IPR003661">
    <property type="entry name" value="HisK_dim/P_dom"/>
</dbReference>
<reference evidence="12 13" key="1">
    <citation type="submission" date="2021-11" db="EMBL/GenBank/DDBJ databases">
        <title>Aliifidinibius sp. nov., a new bacterium isolated from saline soil.</title>
        <authorList>
            <person name="Galisteo C."/>
            <person name="De La Haba R."/>
            <person name="Sanchez-Porro C."/>
            <person name="Ventosa A."/>
        </authorList>
    </citation>
    <scope>NUCLEOTIDE SEQUENCE [LARGE SCALE GENOMIC DNA]</scope>
    <source>
        <strain evidence="12 13">KACC 190600</strain>
    </source>
</reference>
<protein>
    <recommendedName>
        <fullName evidence="2">histidine kinase</fullName>
        <ecNumber evidence="2">2.7.13.3</ecNumber>
    </recommendedName>
</protein>
<keyword evidence="13" id="KW-1185">Reference proteome</keyword>
<evidence type="ECO:0000313" key="13">
    <source>
        <dbReference type="Proteomes" id="UP001207337"/>
    </source>
</evidence>
<dbReference type="Gene3D" id="3.40.50.2300">
    <property type="match status" value="1"/>
</dbReference>
<dbReference type="InterPro" id="IPR000700">
    <property type="entry name" value="PAS-assoc_C"/>
</dbReference>
<dbReference type="SMART" id="SM00086">
    <property type="entry name" value="PAC"/>
    <property type="match status" value="2"/>
</dbReference>
<dbReference type="InterPro" id="IPR001610">
    <property type="entry name" value="PAC"/>
</dbReference>
<feature type="domain" description="Histidine kinase" evidence="8">
    <location>
        <begin position="279"/>
        <end position="502"/>
    </location>
</feature>
<evidence type="ECO:0000256" key="6">
    <source>
        <dbReference type="PROSITE-ProRule" id="PRU00169"/>
    </source>
</evidence>
<gene>
    <name evidence="12" type="ORF">LQ318_03445</name>
</gene>
<keyword evidence="4" id="KW-0808">Transferase</keyword>
<dbReference type="Gene3D" id="3.30.450.20">
    <property type="entry name" value="PAS domain"/>
    <property type="match status" value="2"/>
</dbReference>
<dbReference type="CDD" id="cd00082">
    <property type="entry name" value="HisKA"/>
    <property type="match status" value="1"/>
</dbReference>
<evidence type="ECO:0000256" key="5">
    <source>
        <dbReference type="ARBA" id="ARBA00022777"/>
    </source>
</evidence>
<evidence type="ECO:0000259" key="11">
    <source>
        <dbReference type="PROSITE" id="PS50113"/>
    </source>
</evidence>
<organism evidence="12 13">
    <name type="scientific">Fodinibius salicampi</name>
    <dbReference type="NCBI Taxonomy" id="1920655"/>
    <lineage>
        <taxon>Bacteria</taxon>
        <taxon>Pseudomonadati</taxon>
        <taxon>Balneolota</taxon>
        <taxon>Balneolia</taxon>
        <taxon>Balneolales</taxon>
        <taxon>Balneolaceae</taxon>
        <taxon>Fodinibius</taxon>
    </lineage>
</organism>
<dbReference type="SMART" id="SM00448">
    <property type="entry name" value="REC"/>
    <property type="match status" value="1"/>
</dbReference>
<comment type="caution">
    <text evidence="12">The sequence shown here is derived from an EMBL/GenBank/DDBJ whole genome shotgun (WGS) entry which is preliminary data.</text>
</comment>
<dbReference type="Pfam" id="PF00072">
    <property type="entry name" value="Response_reg"/>
    <property type="match status" value="1"/>
</dbReference>
<dbReference type="Pfam" id="PF02518">
    <property type="entry name" value="HATPase_c"/>
    <property type="match status" value="1"/>
</dbReference>
<evidence type="ECO:0000259" key="10">
    <source>
        <dbReference type="PROSITE" id="PS50112"/>
    </source>
</evidence>
<dbReference type="InterPro" id="IPR000014">
    <property type="entry name" value="PAS"/>
</dbReference>
<dbReference type="EMBL" id="JAJNDC010000001">
    <property type="protein sequence ID" value="MCW9711950.1"/>
    <property type="molecule type" value="Genomic_DNA"/>
</dbReference>
<dbReference type="SUPFAM" id="SSF55785">
    <property type="entry name" value="PYP-like sensor domain (PAS domain)"/>
    <property type="match status" value="2"/>
</dbReference>
<dbReference type="InterPro" id="IPR003594">
    <property type="entry name" value="HATPase_dom"/>
</dbReference>
<dbReference type="SMART" id="SM00091">
    <property type="entry name" value="PAS"/>
    <property type="match status" value="2"/>
</dbReference>
<evidence type="ECO:0000259" key="9">
    <source>
        <dbReference type="PROSITE" id="PS50110"/>
    </source>
</evidence>
<dbReference type="SUPFAM" id="SSF55874">
    <property type="entry name" value="ATPase domain of HSP90 chaperone/DNA topoisomerase II/histidine kinase"/>
    <property type="match status" value="1"/>
</dbReference>
<dbReference type="InterPro" id="IPR036097">
    <property type="entry name" value="HisK_dim/P_sf"/>
</dbReference>
<keyword evidence="3 6" id="KW-0597">Phosphoprotein</keyword>
<evidence type="ECO:0000256" key="2">
    <source>
        <dbReference type="ARBA" id="ARBA00012438"/>
    </source>
</evidence>
<evidence type="ECO:0000256" key="4">
    <source>
        <dbReference type="ARBA" id="ARBA00022679"/>
    </source>
</evidence>
<dbReference type="Pfam" id="PF13426">
    <property type="entry name" value="PAS_9"/>
    <property type="match status" value="1"/>
</dbReference>
<feature type="coiled-coil region" evidence="7">
    <location>
        <begin position="245"/>
        <end position="272"/>
    </location>
</feature>
<dbReference type="RefSeq" id="WP_265787544.1">
    <property type="nucleotide sequence ID" value="NZ_BAABRS010000001.1"/>
</dbReference>
<keyword evidence="7" id="KW-0175">Coiled coil</keyword>
<dbReference type="InterPro" id="IPR035965">
    <property type="entry name" value="PAS-like_dom_sf"/>
</dbReference>
<proteinExistence type="predicted"/>
<dbReference type="InterPro" id="IPR005467">
    <property type="entry name" value="His_kinase_dom"/>
</dbReference>
<dbReference type="SMART" id="SM00387">
    <property type="entry name" value="HATPase_c"/>
    <property type="match status" value="1"/>
</dbReference>
<dbReference type="SMART" id="SM00388">
    <property type="entry name" value="HisKA"/>
    <property type="match status" value="1"/>
</dbReference>
<dbReference type="PANTHER" id="PTHR43047:SF72">
    <property type="entry name" value="OSMOSENSING HISTIDINE PROTEIN KINASE SLN1"/>
    <property type="match status" value="1"/>
</dbReference>
<dbReference type="InterPro" id="IPR004358">
    <property type="entry name" value="Sig_transdc_His_kin-like_C"/>
</dbReference>
<dbReference type="PRINTS" id="PR00344">
    <property type="entry name" value="BCTRLSENSOR"/>
</dbReference>
<dbReference type="InterPro" id="IPR001789">
    <property type="entry name" value="Sig_transdc_resp-reg_receiver"/>
</dbReference>
<dbReference type="InterPro" id="IPR013655">
    <property type="entry name" value="PAS_fold_3"/>
</dbReference>
<evidence type="ECO:0000256" key="7">
    <source>
        <dbReference type="SAM" id="Coils"/>
    </source>
</evidence>
<dbReference type="Proteomes" id="UP001207337">
    <property type="component" value="Unassembled WGS sequence"/>
</dbReference>
<comment type="catalytic activity">
    <reaction evidence="1">
        <text>ATP + protein L-histidine = ADP + protein N-phospho-L-histidine.</text>
        <dbReference type="EC" id="2.7.13.3"/>
    </reaction>
</comment>
<dbReference type="Pfam" id="PF08447">
    <property type="entry name" value="PAS_3"/>
    <property type="match status" value="1"/>
</dbReference>
<dbReference type="CDD" id="cd17546">
    <property type="entry name" value="REC_hyHK_CKI1_RcsC-like"/>
    <property type="match status" value="1"/>
</dbReference>
<dbReference type="PROSITE" id="PS50112">
    <property type="entry name" value="PAS"/>
    <property type="match status" value="2"/>
</dbReference>
<sequence length="754" mass="85926">MQWKKDLDPDLVEFLTQKGTPLDYILDSFPDIVVIEDLDFNVVAVNESAESILGYKTSEIIGEPVKRFYAEPAEFEKRETEDLFEKSDKNSITFEARYRKKNGSVLEAETILKKIKNGNREEIGYLGVVRDISKRKKANRQIQKFYSLPLNLMCTATPEGYFKEINPHFTEVLGYTSDELLSQPFVNLIHPEDVEPTMVEIEKLAVGERDVTVNFENRFRRKDGSYYWLSWTSTFDEESGLLYAIAKDINEQKELEQKLIDAKEKAEEANKAKSHFVSNMSHEIRTPMNSILGFADMMKELANSDLEKEYIENIRKSGKNLLKLINDILDLSKIEAGKKGINRHPVNIERVVDEVKSIFALQAGDKGLEIRSIIDENLPAALLVDEMKLRQILVNLMGNAIKFTDEGFIEIGIKSEEISETQSHVNLELYVKDTGIGISQAKQETIFREFEQEDYSTSDKYGGTGLGLSISNRLAQLMDGSIDVVSVQGRGSTFTVYIPEVPISTMLEESKEKAGGRYNIALNEGKIMVVDDIQLNRQLIVEFLKGYPIKVIEAKNGMDAVRIAREEDLDLIFMDIKMPHMSGVEAMRLIKESKKDLPVIALTASIFDVHSEQEKDIWFDGYLRKPVDRIQILEELERYIGLEKGKEDQSVITKRESSEKTVSPKFSEEKKKKLAKKLDDKISASIAGLDTESIMMDQYKELLKDLKGIENEIPATQLVEFNNNLESAINLFDIDRIRDLITQQYPKLVASLNH</sequence>
<feature type="domain" description="PAC" evidence="11">
    <location>
        <begin position="213"/>
        <end position="261"/>
    </location>
</feature>
<evidence type="ECO:0000256" key="1">
    <source>
        <dbReference type="ARBA" id="ARBA00000085"/>
    </source>
</evidence>
<feature type="modified residue" description="4-aspartylphosphate" evidence="6">
    <location>
        <position position="575"/>
    </location>
</feature>
<dbReference type="NCBIfam" id="TIGR00229">
    <property type="entry name" value="sensory_box"/>
    <property type="match status" value="2"/>
</dbReference>
<evidence type="ECO:0000259" key="8">
    <source>
        <dbReference type="PROSITE" id="PS50109"/>
    </source>
</evidence>
<dbReference type="SUPFAM" id="SSF52172">
    <property type="entry name" value="CheY-like"/>
    <property type="match status" value="1"/>
</dbReference>
<dbReference type="PROSITE" id="PS50109">
    <property type="entry name" value="HIS_KIN"/>
    <property type="match status" value="1"/>
</dbReference>
<feature type="domain" description="Response regulatory" evidence="9">
    <location>
        <begin position="526"/>
        <end position="640"/>
    </location>
</feature>
<dbReference type="PROSITE" id="PS50113">
    <property type="entry name" value="PAC"/>
    <property type="match status" value="2"/>
</dbReference>
<dbReference type="InterPro" id="IPR011006">
    <property type="entry name" value="CheY-like_superfamily"/>
</dbReference>
<feature type="domain" description="PAS" evidence="10">
    <location>
        <begin position="159"/>
        <end position="208"/>
    </location>
</feature>
<dbReference type="EC" id="2.7.13.3" evidence="2"/>
<dbReference type="Gene3D" id="3.30.565.10">
    <property type="entry name" value="Histidine kinase-like ATPase, C-terminal domain"/>
    <property type="match status" value="1"/>
</dbReference>
<dbReference type="Gene3D" id="1.10.287.130">
    <property type="match status" value="1"/>
</dbReference>
<dbReference type="SUPFAM" id="SSF47384">
    <property type="entry name" value="Homodimeric domain of signal transducing histidine kinase"/>
    <property type="match status" value="1"/>
</dbReference>
<feature type="domain" description="PAC" evidence="11">
    <location>
        <begin position="92"/>
        <end position="144"/>
    </location>
</feature>
<feature type="domain" description="PAS" evidence="10">
    <location>
        <begin position="18"/>
        <end position="87"/>
    </location>
</feature>
<accession>A0ABT3PVS4</accession>
<evidence type="ECO:0000313" key="12">
    <source>
        <dbReference type="EMBL" id="MCW9711950.1"/>
    </source>
</evidence>
<keyword evidence="5" id="KW-0418">Kinase</keyword>
<dbReference type="PANTHER" id="PTHR43047">
    <property type="entry name" value="TWO-COMPONENT HISTIDINE PROTEIN KINASE"/>
    <property type="match status" value="1"/>
</dbReference>
<dbReference type="Pfam" id="PF00512">
    <property type="entry name" value="HisKA"/>
    <property type="match status" value="1"/>
</dbReference>
<dbReference type="CDD" id="cd16922">
    <property type="entry name" value="HATPase_EvgS-ArcB-TorS-like"/>
    <property type="match status" value="1"/>
</dbReference>
<dbReference type="CDD" id="cd00130">
    <property type="entry name" value="PAS"/>
    <property type="match status" value="2"/>
</dbReference>
<evidence type="ECO:0000256" key="3">
    <source>
        <dbReference type="ARBA" id="ARBA00022553"/>
    </source>
</evidence>
<dbReference type="InterPro" id="IPR036890">
    <property type="entry name" value="HATPase_C_sf"/>
</dbReference>